<gene>
    <name evidence="1" type="ORF">UFOVP765_26</name>
</gene>
<protein>
    <recommendedName>
        <fullName evidence="2">Inclusion body protein</fullName>
    </recommendedName>
</protein>
<evidence type="ECO:0000313" key="1">
    <source>
        <dbReference type="EMBL" id="CAB4160618.1"/>
    </source>
</evidence>
<dbReference type="EMBL" id="LR796703">
    <property type="protein sequence ID" value="CAB4160618.1"/>
    <property type="molecule type" value="Genomic_DNA"/>
</dbReference>
<reference evidence="1" key="1">
    <citation type="submission" date="2020-04" db="EMBL/GenBank/DDBJ databases">
        <authorList>
            <person name="Chiriac C."/>
            <person name="Salcher M."/>
            <person name="Ghai R."/>
            <person name="Kavagutti S V."/>
        </authorList>
    </citation>
    <scope>NUCLEOTIDE SEQUENCE</scope>
</reference>
<name>A0A6J5NTY2_9CAUD</name>
<organism evidence="1">
    <name type="scientific">uncultured Caudovirales phage</name>
    <dbReference type="NCBI Taxonomy" id="2100421"/>
    <lineage>
        <taxon>Viruses</taxon>
        <taxon>Duplodnaviria</taxon>
        <taxon>Heunggongvirae</taxon>
        <taxon>Uroviricota</taxon>
        <taxon>Caudoviricetes</taxon>
        <taxon>Peduoviridae</taxon>
        <taxon>Maltschvirus</taxon>
        <taxon>Maltschvirus maltsch</taxon>
    </lineage>
</organism>
<evidence type="ECO:0008006" key="2">
    <source>
        <dbReference type="Google" id="ProtNLM"/>
    </source>
</evidence>
<proteinExistence type="predicted"/>
<accession>A0A6J5NTY2</accession>
<sequence>MAITVFRESDNTKSRFVTSTFIDQNENQIVAGSEKPFPVADINHVRLHEGRAYYVYHLNGDANPLANDANIDIAIAWGSGKTPHLVFDVNCGGDSEFQIYEGATVTGGTAFTAINRYRPSTNVSASAALINPTVTSTGTTLSSQFIAGGSGGQAGGGAAFSFQYVLKPLTTYLFRLTNRSGQSHMAHTMIEWYE</sequence>